<keyword evidence="3" id="KW-1185">Reference proteome</keyword>
<evidence type="ECO:0000259" key="1">
    <source>
        <dbReference type="Pfam" id="PF12770"/>
    </source>
</evidence>
<dbReference type="PATRIC" id="fig|909613.9.peg.246"/>
<dbReference type="InterPro" id="IPR011990">
    <property type="entry name" value="TPR-like_helical_dom_sf"/>
</dbReference>
<dbReference type="InterPro" id="IPR024983">
    <property type="entry name" value="CHAT_dom"/>
</dbReference>
<name>W7ITZ7_9PSEU</name>
<sequence length="864" mass="91948">MSAGNARTLRRAGALWRRARVAVYAYEFARARSLSEQALDALDNAPEPTDQDLIPMRVRVLVTAAYADTEVGEVERGLGRLDTAGGLVAAIADPASRSELELLSREQRGFRLIRVGRTEEGLRTLDEIADKLERELATGVGEPSVLAILHLNRSLAYIGQAHTAAAVAEVNRCIELTEQYEMDPTIAIKARHNLGYVAYMSGDMPTALRLFEESARTCTEQAPTLLPVVRLDQARALLAAGLAEEAARSLDEALPVLRKQRGGQDAAEAEVARAAAALLDGDAAFAHRRATSAHTSFTKRGNRRWAAIARLAAVRAQAQSALDDRGRTVRRTLVDTAVRLADDLRELMLEDERALALLLAARLQIRRRDLGSARELLDAVPPPRSTTPIDHRMLLRLCRAELAIAAGSPRRAFAQARSGLTELGRVRDKMGGMELVCGTAVHGQELGELAVRQVLRRPRPDARGLFGWLERTRAQVYRYEPLPVSLPREVAAKAAELRNVRRAVQSARVAGQPVAQLEKQTAALEREVSRQGWSAGALGSPRPVAALGEVAEALGQRALVSFAKPDGAVVAVVVTANSTRMVRLGDSATAAEWAARLHADLDALAPDTLPPPVVEVVKASAARSAGALDAQLIRPLLDAVGDRDLVVVPTGPLYAVPWGSLPSLRGRSVVVAPSATAWLSAERADPPGGSTLLARGPGLTGLVAEEEHLLAVYPGAVTLDGGRATVAEVLAALDGADLAHLAAHGEHEPTNALFSRLELADGPLFAYEVARLPQPPRQVVLAACELALNYVRPGDEALGYAGALLAGGVRTVVAATSRVGDEAAATAMADYHRGLAEGVTPARALAASVARDPYRRPFICLGAG</sequence>
<gene>
    <name evidence="2" type="ORF">UO65_0237</name>
</gene>
<evidence type="ECO:0000313" key="3">
    <source>
        <dbReference type="Proteomes" id="UP000019277"/>
    </source>
</evidence>
<dbReference type="GO" id="GO:0016787">
    <property type="term" value="F:hydrolase activity"/>
    <property type="evidence" value="ECO:0007669"/>
    <property type="project" value="UniProtKB-KW"/>
</dbReference>
<evidence type="ECO:0000313" key="2">
    <source>
        <dbReference type="EMBL" id="EWC64400.1"/>
    </source>
</evidence>
<dbReference type="Gene3D" id="1.25.40.10">
    <property type="entry name" value="Tetratricopeptide repeat domain"/>
    <property type="match status" value="1"/>
</dbReference>
<feature type="domain" description="CHAT" evidence="1">
    <location>
        <begin position="623"/>
        <end position="847"/>
    </location>
</feature>
<dbReference type="Proteomes" id="UP000019277">
    <property type="component" value="Unassembled WGS sequence"/>
</dbReference>
<dbReference type="EMBL" id="AYXG01000005">
    <property type="protein sequence ID" value="EWC64400.1"/>
    <property type="molecule type" value="Genomic_DNA"/>
</dbReference>
<dbReference type="SUPFAM" id="SSF48452">
    <property type="entry name" value="TPR-like"/>
    <property type="match status" value="1"/>
</dbReference>
<dbReference type="EC" id="3.6.3.3" evidence="2"/>
<dbReference type="AlphaFoldDB" id="W7ITZ7"/>
<reference evidence="2 3" key="1">
    <citation type="journal article" date="2014" name="Genome Announc.">
        <title>Draft Genome Sequence of the Antitrypanosomally Active Sponge-Associated Bacterium Actinokineospora sp. Strain EG49.</title>
        <authorList>
            <person name="Harjes J."/>
            <person name="Ryu T."/>
            <person name="Abdelmohsen U.R."/>
            <person name="Moitinho-Silva L."/>
            <person name="Horn H."/>
            <person name="Ravasi T."/>
            <person name="Hentschel U."/>
        </authorList>
    </citation>
    <scope>NUCLEOTIDE SEQUENCE [LARGE SCALE GENOMIC DNA]</scope>
    <source>
        <strain evidence="2 3">EG49</strain>
    </source>
</reference>
<dbReference type="STRING" id="909613.UO65_0237"/>
<dbReference type="Pfam" id="PF12770">
    <property type="entry name" value="CHAT"/>
    <property type="match status" value="1"/>
</dbReference>
<accession>W7ITZ7</accession>
<dbReference type="EC" id="3.6.3.4" evidence="2"/>
<proteinExistence type="predicted"/>
<protein>
    <submittedName>
        <fullName evidence="2">Lead, cadmium, zinc and mercury transporting ATPase</fullName>
        <ecNumber evidence="2">3.6.3.3</ecNumber>
        <ecNumber evidence="2">3.6.3.4</ecNumber>
        <ecNumber evidence="2">3.6.3.5</ecNumber>
    </submittedName>
</protein>
<dbReference type="eggNOG" id="COG4995">
    <property type="taxonomic scope" value="Bacteria"/>
</dbReference>
<dbReference type="RefSeq" id="WP_035277862.1">
    <property type="nucleotide sequence ID" value="NZ_AYXG01000005.1"/>
</dbReference>
<comment type="caution">
    <text evidence="2">The sequence shown here is derived from an EMBL/GenBank/DDBJ whole genome shotgun (WGS) entry which is preliminary data.</text>
</comment>
<dbReference type="EC" id="3.6.3.5" evidence="2"/>
<organism evidence="2 3">
    <name type="scientific">Actinokineospora spheciospongiae</name>
    <dbReference type="NCBI Taxonomy" id="909613"/>
    <lineage>
        <taxon>Bacteria</taxon>
        <taxon>Bacillati</taxon>
        <taxon>Actinomycetota</taxon>
        <taxon>Actinomycetes</taxon>
        <taxon>Pseudonocardiales</taxon>
        <taxon>Pseudonocardiaceae</taxon>
        <taxon>Actinokineospora</taxon>
    </lineage>
</organism>
<keyword evidence="2" id="KW-0378">Hydrolase</keyword>